<keyword evidence="2" id="KW-1185">Reference proteome</keyword>
<reference evidence="1" key="1">
    <citation type="submission" date="2021-02" db="EMBL/GenBank/DDBJ databases">
        <authorList>
            <consortium name="DOE Joint Genome Institute"/>
            <person name="Ahrendt S."/>
            <person name="Looney B.P."/>
            <person name="Miyauchi S."/>
            <person name="Morin E."/>
            <person name="Drula E."/>
            <person name="Courty P.E."/>
            <person name="Chicoki N."/>
            <person name="Fauchery L."/>
            <person name="Kohler A."/>
            <person name="Kuo A."/>
            <person name="Labutti K."/>
            <person name="Pangilinan J."/>
            <person name="Lipzen A."/>
            <person name="Riley R."/>
            <person name="Andreopoulos W."/>
            <person name="He G."/>
            <person name="Johnson J."/>
            <person name="Barry K.W."/>
            <person name="Grigoriev I.V."/>
            <person name="Nagy L."/>
            <person name="Hibbett D."/>
            <person name="Henrissat B."/>
            <person name="Matheny P.B."/>
            <person name="Labbe J."/>
            <person name="Martin F."/>
        </authorList>
    </citation>
    <scope>NUCLEOTIDE SEQUENCE</scope>
    <source>
        <strain evidence="1">EC-137</strain>
    </source>
</reference>
<sequence length="222" mass="23723">MIPLLALCSLALPHPHYGRKHYPAYERRSVEHPSVTPGKSSSENGSGDSASGLTDLPAAAEAVMSQGGSQWGQGPAIVNDWLAFGHVLSSGPSHLDTYAAQLLAGSHADAVPWLLELAESSVAEDAGTYVRAVRAASAEPRMREQAERVVTSLLLRDPANWSIFLDDEKDSFDVRAAAVCIENYNGFVRHIQEPDLVFAADAKPLLDGRENLQVLGATKPGV</sequence>
<gene>
    <name evidence="1" type="ORF">K488DRAFT_92026</name>
</gene>
<dbReference type="Proteomes" id="UP000814128">
    <property type="component" value="Unassembled WGS sequence"/>
</dbReference>
<evidence type="ECO:0000313" key="1">
    <source>
        <dbReference type="EMBL" id="KAI0026710.1"/>
    </source>
</evidence>
<proteinExistence type="predicted"/>
<organism evidence="1 2">
    <name type="scientific">Vararia minispora EC-137</name>
    <dbReference type="NCBI Taxonomy" id="1314806"/>
    <lineage>
        <taxon>Eukaryota</taxon>
        <taxon>Fungi</taxon>
        <taxon>Dikarya</taxon>
        <taxon>Basidiomycota</taxon>
        <taxon>Agaricomycotina</taxon>
        <taxon>Agaricomycetes</taxon>
        <taxon>Russulales</taxon>
        <taxon>Lachnocladiaceae</taxon>
        <taxon>Vararia</taxon>
    </lineage>
</organism>
<comment type="caution">
    <text evidence="1">The sequence shown here is derived from an EMBL/GenBank/DDBJ whole genome shotgun (WGS) entry which is preliminary data.</text>
</comment>
<protein>
    <submittedName>
        <fullName evidence="1">Uncharacterized protein</fullName>
    </submittedName>
</protein>
<name>A0ACB8Q5I5_9AGAM</name>
<reference evidence="1" key="2">
    <citation type="journal article" date="2022" name="New Phytol.">
        <title>Evolutionary transition to the ectomycorrhizal habit in the genomes of a hyperdiverse lineage of mushroom-forming fungi.</title>
        <authorList>
            <person name="Looney B."/>
            <person name="Miyauchi S."/>
            <person name="Morin E."/>
            <person name="Drula E."/>
            <person name="Courty P.E."/>
            <person name="Kohler A."/>
            <person name="Kuo A."/>
            <person name="LaButti K."/>
            <person name="Pangilinan J."/>
            <person name="Lipzen A."/>
            <person name="Riley R."/>
            <person name="Andreopoulos W."/>
            <person name="He G."/>
            <person name="Johnson J."/>
            <person name="Nolan M."/>
            <person name="Tritt A."/>
            <person name="Barry K.W."/>
            <person name="Grigoriev I.V."/>
            <person name="Nagy L.G."/>
            <person name="Hibbett D."/>
            <person name="Henrissat B."/>
            <person name="Matheny P.B."/>
            <person name="Labbe J."/>
            <person name="Martin F.M."/>
        </authorList>
    </citation>
    <scope>NUCLEOTIDE SEQUENCE</scope>
    <source>
        <strain evidence="1">EC-137</strain>
    </source>
</reference>
<accession>A0ACB8Q5I5</accession>
<dbReference type="EMBL" id="MU274258">
    <property type="protein sequence ID" value="KAI0026710.1"/>
    <property type="molecule type" value="Genomic_DNA"/>
</dbReference>
<evidence type="ECO:0000313" key="2">
    <source>
        <dbReference type="Proteomes" id="UP000814128"/>
    </source>
</evidence>